<name>A0A9W4T844_9GLOM</name>
<protein>
    <submittedName>
        <fullName evidence="1">8011_t:CDS:1</fullName>
    </submittedName>
</protein>
<keyword evidence="2" id="KW-1185">Reference proteome</keyword>
<gene>
    <name evidence="1" type="ORF">FWILDA_LOCUS17142</name>
</gene>
<accession>A0A9W4T844</accession>
<dbReference type="Proteomes" id="UP001153678">
    <property type="component" value="Unassembled WGS sequence"/>
</dbReference>
<proteinExistence type="predicted"/>
<feature type="non-terminal residue" evidence="1">
    <location>
        <position position="229"/>
    </location>
</feature>
<reference evidence="1" key="1">
    <citation type="submission" date="2022-08" db="EMBL/GenBank/DDBJ databases">
        <authorList>
            <person name="Kallberg Y."/>
            <person name="Tangrot J."/>
            <person name="Rosling A."/>
        </authorList>
    </citation>
    <scope>NUCLEOTIDE SEQUENCE</scope>
    <source>
        <strain evidence="1">Wild A</strain>
    </source>
</reference>
<comment type="caution">
    <text evidence="1">The sequence shown here is derived from an EMBL/GenBank/DDBJ whole genome shotgun (WGS) entry which is preliminary data.</text>
</comment>
<evidence type="ECO:0000313" key="2">
    <source>
        <dbReference type="Proteomes" id="UP001153678"/>
    </source>
</evidence>
<evidence type="ECO:0000313" key="1">
    <source>
        <dbReference type="EMBL" id="CAI2195568.1"/>
    </source>
</evidence>
<dbReference type="AlphaFoldDB" id="A0A9W4T844"/>
<dbReference type="EMBL" id="CAMKVN010012647">
    <property type="protein sequence ID" value="CAI2195568.1"/>
    <property type="molecule type" value="Genomic_DNA"/>
</dbReference>
<organism evidence="1 2">
    <name type="scientific">Funneliformis geosporum</name>
    <dbReference type="NCBI Taxonomy" id="1117311"/>
    <lineage>
        <taxon>Eukaryota</taxon>
        <taxon>Fungi</taxon>
        <taxon>Fungi incertae sedis</taxon>
        <taxon>Mucoromycota</taxon>
        <taxon>Glomeromycotina</taxon>
        <taxon>Glomeromycetes</taxon>
        <taxon>Glomerales</taxon>
        <taxon>Glomeraceae</taxon>
        <taxon>Funneliformis</taxon>
    </lineage>
</organism>
<sequence length="229" mass="26728">MTTNYIIEKEFSWDKKPIVKFGTIENIEDTPDRVSKALASLGKECMDFIDNKENALFKKSYRIEIVPAEHPQWEFQLYFPAETWFDRLYYVKAESAEKKNKVLATAREYVNSVRSSYRPSIPETSLTPVLSKIYCATHANCIISKYPRTSLLYLLDKITNIITCSDNKIGGRHDPRYSEPNIFCRKSDVSQRSKTPTKCNWYAENERIVSRKSSTYVILSRQEHVREIL</sequence>
<dbReference type="OrthoDB" id="2303982at2759"/>